<evidence type="ECO:0000256" key="8">
    <source>
        <dbReference type="ARBA" id="ARBA00049244"/>
    </source>
</evidence>
<dbReference type="PANTHER" id="PTHR34388:SF1">
    <property type="entry name" value="DNA POLYMERASE III SUBUNIT DELTA"/>
    <property type="match status" value="1"/>
</dbReference>
<dbReference type="PANTHER" id="PTHR34388">
    <property type="entry name" value="DNA POLYMERASE III SUBUNIT DELTA"/>
    <property type="match status" value="1"/>
</dbReference>
<evidence type="ECO:0000256" key="4">
    <source>
        <dbReference type="ARBA" id="ARBA00022695"/>
    </source>
</evidence>
<dbReference type="Gene3D" id="1.10.8.60">
    <property type="match status" value="1"/>
</dbReference>
<evidence type="ECO:0000313" key="12">
    <source>
        <dbReference type="Proteomes" id="UP000179164"/>
    </source>
</evidence>
<dbReference type="SUPFAM" id="SSF48019">
    <property type="entry name" value="post-AAA+ oligomerization domain-like"/>
    <property type="match status" value="1"/>
</dbReference>
<evidence type="ECO:0000256" key="2">
    <source>
        <dbReference type="ARBA" id="ARBA00017703"/>
    </source>
</evidence>
<comment type="caution">
    <text evidence="11">The sequence shown here is derived from an EMBL/GenBank/DDBJ whole genome shotgun (WGS) entry which is preliminary data.</text>
</comment>
<protein>
    <recommendedName>
        <fullName evidence="2">DNA polymerase III subunit delta</fullName>
        <ecNumber evidence="1">2.7.7.7</ecNumber>
    </recommendedName>
</protein>
<evidence type="ECO:0000256" key="3">
    <source>
        <dbReference type="ARBA" id="ARBA00022679"/>
    </source>
</evidence>
<name>A0A1G2B2F6_9BACT</name>
<evidence type="ECO:0000256" key="7">
    <source>
        <dbReference type="ARBA" id="ARBA00034754"/>
    </source>
</evidence>
<dbReference type="Proteomes" id="UP000179164">
    <property type="component" value="Unassembled WGS sequence"/>
</dbReference>
<proteinExistence type="inferred from homology"/>
<evidence type="ECO:0000256" key="5">
    <source>
        <dbReference type="ARBA" id="ARBA00022705"/>
    </source>
</evidence>
<evidence type="ECO:0000256" key="1">
    <source>
        <dbReference type="ARBA" id="ARBA00012417"/>
    </source>
</evidence>
<dbReference type="STRING" id="1798543.A2898_03600"/>
<feature type="domain" description="DNA polymerase III delta subunit-like C-terminal" evidence="10">
    <location>
        <begin position="214"/>
        <end position="332"/>
    </location>
</feature>
<comment type="similarity">
    <text evidence="7">Belongs to the DNA polymerase HolA subunit family.</text>
</comment>
<sequence>MLMFLYGPDTYSSRQRLHQLKQGFKKKYDPSGSNVSVLDGEKLTLEVFRRAAGTAGFLASKRLVVVESVIEKNSKKEIQKELVEYLSSPDWTDENVVIFWEGDINSSNRRPKKTAKKKGASSRSTRPLLEKLLAERHIEEFPTLRPAELVKWIQDHVRGCKGSIDSYAIDELMTRVGTNLWQMTQEIDKLTAFRQNEMISADDVRLLVRSSYDENIFHLTDAIGSKDLRKTLELIGDQLSSGAHELYILTMLTRQFRLLLQARDLIETEPHPATVASRLGLPPFIAQQLVSQAQKFTLSELIGIHQQLAELDMKFKTSEGDPRLLFDLFAVSVCKTPTNASKDSVSIEASRADASAVR</sequence>
<gene>
    <name evidence="11" type="ORF">A2898_03600</name>
</gene>
<dbReference type="InterPro" id="IPR005790">
    <property type="entry name" value="DNA_polIII_delta"/>
</dbReference>
<accession>A0A1G2B2F6</accession>
<comment type="catalytic activity">
    <reaction evidence="8">
        <text>DNA(n) + a 2'-deoxyribonucleoside 5'-triphosphate = DNA(n+1) + diphosphate</text>
        <dbReference type="Rhea" id="RHEA:22508"/>
        <dbReference type="Rhea" id="RHEA-COMP:17339"/>
        <dbReference type="Rhea" id="RHEA-COMP:17340"/>
        <dbReference type="ChEBI" id="CHEBI:33019"/>
        <dbReference type="ChEBI" id="CHEBI:61560"/>
        <dbReference type="ChEBI" id="CHEBI:173112"/>
        <dbReference type="EC" id="2.7.7.7"/>
    </reaction>
</comment>
<dbReference type="Gene3D" id="3.40.50.300">
    <property type="entry name" value="P-loop containing nucleotide triphosphate hydrolases"/>
    <property type="match status" value="1"/>
</dbReference>
<keyword evidence="5" id="KW-0235">DNA replication</keyword>
<dbReference type="InterPro" id="IPR027417">
    <property type="entry name" value="P-loop_NTPase"/>
</dbReference>
<dbReference type="Pfam" id="PF21694">
    <property type="entry name" value="DNA_pol3_delta_C"/>
    <property type="match status" value="1"/>
</dbReference>
<dbReference type="NCBIfam" id="TIGR01128">
    <property type="entry name" value="holA"/>
    <property type="match status" value="1"/>
</dbReference>
<evidence type="ECO:0000259" key="10">
    <source>
        <dbReference type="Pfam" id="PF21694"/>
    </source>
</evidence>
<feature type="domain" description="DNA polymerase III delta N-terminal" evidence="9">
    <location>
        <begin position="4"/>
        <end position="114"/>
    </location>
</feature>
<dbReference type="AlphaFoldDB" id="A0A1G2B2F6"/>
<dbReference type="Gene3D" id="1.20.272.10">
    <property type="match status" value="1"/>
</dbReference>
<evidence type="ECO:0000259" key="9">
    <source>
        <dbReference type="Pfam" id="PF06144"/>
    </source>
</evidence>
<keyword evidence="3" id="KW-0808">Transferase</keyword>
<dbReference type="InterPro" id="IPR008921">
    <property type="entry name" value="DNA_pol3_clamp-load_cplx_C"/>
</dbReference>
<evidence type="ECO:0000256" key="6">
    <source>
        <dbReference type="ARBA" id="ARBA00022932"/>
    </source>
</evidence>
<dbReference type="GO" id="GO:0009360">
    <property type="term" value="C:DNA polymerase III complex"/>
    <property type="evidence" value="ECO:0007669"/>
    <property type="project" value="InterPro"/>
</dbReference>
<dbReference type="InterPro" id="IPR048466">
    <property type="entry name" value="DNA_pol3_delta-like_C"/>
</dbReference>
<dbReference type="EMBL" id="MHKE01000014">
    <property type="protein sequence ID" value="OGY83344.1"/>
    <property type="molecule type" value="Genomic_DNA"/>
</dbReference>
<reference evidence="11 12" key="1">
    <citation type="journal article" date="2016" name="Nat. Commun.">
        <title>Thousands of microbial genomes shed light on interconnected biogeochemical processes in an aquifer system.</title>
        <authorList>
            <person name="Anantharaman K."/>
            <person name="Brown C.T."/>
            <person name="Hug L.A."/>
            <person name="Sharon I."/>
            <person name="Castelle C.J."/>
            <person name="Probst A.J."/>
            <person name="Thomas B.C."/>
            <person name="Singh A."/>
            <person name="Wilkins M.J."/>
            <person name="Karaoz U."/>
            <person name="Brodie E.L."/>
            <person name="Williams K.H."/>
            <person name="Hubbard S.S."/>
            <person name="Banfield J.F."/>
        </authorList>
    </citation>
    <scope>NUCLEOTIDE SEQUENCE [LARGE SCALE GENOMIC DNA]</scope>
</reference>
<dbReference type="GO" id="GO:0003677">
    <property type="term" value="F:DNA binding"/>
    <property type="evidence" value="ECO:0007669"/>
    <property type="project" value="InterPro"/>
</dbReference>
<dbReference type="GO" id="GO:0006261">
    <property type="term" value="P:DNA-templated DNA replication"/>
    <property type="evidence" value="ECO:0007669"/>
    <property type="project" value="TreeGrafter"/>
</dbReference>
<dbReference type="GO" id="GO:0003887">
    <property type="term" value="F:DNA-directed DNA polymerase activity"/>
    <property type="evidence" value="ECO:0007669"/>
    <property type="project" value="UniProtKB-KW"/>
</dbReference>
<dbReference type="EC" id="2.7.7.7" evidence="1"/>
<dbReference type="SUPFAM" id="SSF52540">
    <property type="entry name" value="P-loop containing nucleoside triphosphate hydrolases"/>
    <property type="match status" value="1"/>
</dbReference>
<keyword evidence="6" id="KW-0239">DNA-directed DNA polymerase</keyword>
<dbReference type="Pfam" id="PF06144">
    <property type="entry name" value="DNA_pol3_delta"/>
    <property type="match status" value="1"/>
</dbReference>
<organism evidence="11 12">
    <name type="scientific">Candidatus Kerfeldbacteria bacterium RIFCSPLOWO2_01_FULL_48_11</name>
    <dbReference type="NCBI Taxonomy" id="1798543"/>
    <lineage>
        <taxon>Bacteria</taxon>
        <taxon>Candidatus Kerfeldiibacteriota</taxon>
    </lineage>
</organism>
<dbReference type="InterPro" id="IPR010372">
    <property type="entry name" value="DNA_pol3_delta_N"/>
</dbReference>
<keyword evidence="4" id="KW-0548">Nucleotidyltransferase</keyword>
<evidence type="ECO:0000313" key="11">
    <source>
        <dbReference type="EMBL" id="OGY83344.1"/>
    </source>
</evidence>